<proteinExistence type="predicted"/>
<dbReference type="RefSeq" id="WP_070201812.1">
    <property type="nucleotide sequence ID" value="NZ_LJGZ01000086.1"/>
</dbReference>
<evidence type="ECO:0000313" key="1">
    <source>
        <dbReference type="EMBL" id="OEV19332.1"/>
    </source>
</evidence>
<sequence length="108" mass="11648">MIILQESDVITVPTGDGPQLALLFSMDSDPLRISAARLVAYADMLRRQSTVRCARPQDKPLVERVGSLLRSGLADLAPRTRQDAEQYLADLVATVNGDLAGRQRSGAG</sequence>
<accession>A0A1E7LT01</accession>
<dbReference type="AlphaFoldDB" id="A0A1E7LT01"/>
<evidence type="ECO:0000313" key="2">
    <source>
        <dbReference type="Proteomes" id="UP000175971"/>
    </source>
</evidence>
<protein>
    <submittedName>
        <fullName evidence="1">Uncharacterized protein</fullName>
    </submittedName>
</protein>
<dbReference type="Proteomes" id="UP000175971">
    <property type="component" value="Unassembled WGS sequence"/>
</dbReference>
<dbReference type="EMBL" id="LJGZ01000086">
    <property type="protein sequence ID" value="OEV19332.1"/>
    <property type="molecule type" value="Genomic_DNA"/>
</dbReference>
<keyword evidence="2" id="KW-1185">Reference proteome</keyword>
<reference evidence="1 2" key="1">
    <citation type="journal article" date="2016" name="Front. Microbiol.">
        <title>Comparative Genomics Analysis of Streptomyces Species Reveals Their Adaptation to the Marine Environment and Their Diversity at the Genomic Level.</title>
        <authorList>
            <person name="Tian X."/>
            <person name="Zhang Z."/>
            <person name="Yang T."/>
            <person name="Chen M."/>
            <person name="Li J."/>
            <person name="Chen F."/>
            <person name="Yang J."/>
            <person name="Li W."/>
            <person name="Zhang B."/>
            <person name="Zhang Z."/>
            <person name="Wu J."/>
            <person name="Zhang C."/>
            <person name="Long L."/>
            <person name="Xiao J."/>
        </authorList>
    </citation>
    <scope>NUCLEOTIDE SEQUENCE [LARGE SCALE GENOMIC DNA]</scope>
    <source>
        <strain evidence="1 2">SCSIO M10372</strain>
    </source>
</reference>
<gene>
    <name evidence="1" type="ORF">AN221_17550</name>
</gene>
<name>A0A1E7LT01_9ACTN</name>
<organism evidence="1 2">
    <name type="scientific">Streptomyces nanshensis</name>
    <dbReference type="NCBI Taxonomy" id="518642"/>
    <lineage>
        <taxon>Bacteria</taxon>
        <taxon>Bacillati</taxon>
        <taxon>Actinomycetota</taxon>
        <taxon>Actinomycetes</taxon>
        <taxon>Kitasatosporales</taxon>
        <taxon>Streptomycetaceae</taxon>
        <taxon>Streptomyces</taxon>
    </lineage>
</organism>
<comment type="caution">
    <text evidence="1">The sequence shown here is derived from an EMBL/GenBank/DDBJ whole genome shotgun (WGS) entry which is preliminary data.</text>
</comment>